<keyword evidence="5" id="KW-0411">Iron-sulfur</keyword>
<feature type="domain" description="4Fe4S-binding SPASM" evidence="8">
    <location>
        <begin position="302"/>
        <end position="375"/>
    </location>
</feature>
<protein>
    <submittedName>
        <fullName evidence="9">Radical SAM protein</fullName>
    </submittedName>
</protein>
<dbReference type="GO" id="GO:0046872">
    <property type="term" value="F:metal ion binding"/>
    <property type="evidence" value="ECO:0007669"/>
    <property type="project" value="UniProtKB-KW"/>
</dbReference>
<comment type="cofactor">
    <cofactor evidence="1">
        <name>[4Fe-4S] cluster</name>
        <dbReference type="ChEBI" id="CHEBI:49883"/>
    </cofactor>
</comment>
<evidence type="ECO:0000256" key="2">
    <source>
        <dbReference type="ARBA" id="ARBA00022691"/>
    </source>
</evidence>
<evidence type="ECO:0000256" key="6">
    <source>
        <dbReference type="ARBA" id="ARBA00023601"/>
    </source>
</evidence>
<dbReference type="GO" id="GO:0051536">
    <property type="term" value="F:iron-sulfur cluster binding"/>
    <property type="evidence" value="ECO:0007669"/>
    <property type="project" value="UniProtKB-KW"/>
</dbReference>
<dbReference type="PANTHER" id="PTHR43273:SF3">
    <property type="entry name" value="ANAEROBIC SULFATASE-MATURATING ENZYME HOMOLOG ASLB-RELATED"/>
    <property type="match status" value="1"/>
</dbReference>
<evidence type="ECO:0000313" key="10">
    <source>
        <dbReference type="Proteomes" id="UP000306697"/>
    </source>
</evidence>
<dbReference type="GO" id="GO:0016491">
    <property type="term" value="F:oxidoreductase activity"/>
    <property type="evidence" value="ECO:0007669"/>
    <property type="project" value="InterPro"/>
</dbReference>
<evidence type="ECO:0000256" key="5">
    <source>
        <dbReference type="ARBA" id="ARBA00023014"/>
    </source>
</evidence>
<dbReference type="SFLD" id="SFLDS00029">
    <property type="entry name" value="Radical_SAM"/>
    <property type="match status" value="1"/>
</dbReference>
<dbReference type="EMBL" id="SSWL01000011">
    <property type="protein sequence ID" value="THJ29025.1"/>
    <property type="molecule type" value="Genomic_DNA"/>
</dbReference>
<dbReference type="CDD" id="cd01335">
    <property type="entry name" value="Radical_SAM"/>
    <property type="match status" value="1"/>
</dbReference>
<dbReference type="Gene3D" id="3.20.20.70">
    <property type="entry name" value="Aldolase class I"/>
    <property type="match status" value="1"/>
</dbReference>
<gene>
    <name evidence="9" type="ORF">E6L38_08020</name>
</gene>
<dbReference type="SFLD" id="SFLDG01386">
    <property type="entry name" value="main_SPASM_domain-containing"/>
    <property type="match status" value="1"/>
</dbReference>
<dbReference type="AlphaFoldDB" id="A0A4S5BEB1"/>
<dbReference type="InterPro" id="IPR023867">
    <property type="entry name" value="Sulphatase_maturase_rSAM"/>
</dbReference>
<dbReference type="InterPro" id="IPR058240">
    <property type="entry name" value="rSAM_sf"/>
</dbReference>
<sequence length="422" mass="47424">MCGDYYNSAHPQKRISMLMKLTKNQIDLFNALRRECKKSYPSKKSYTLQPNELVLNISEGCNLTCPYCFAGQGKYGASTESWMTPELAYNTVFDTLKKYPSLNILKLFGGEPFMNLRAMRSACKASKDAQCSGVSHLSIGTVTNMTIYTPLHAQLIKEYHLKLTVSVDGPRQIHDHFRRFQNGKGSFDRIRRCLDLYAAKGVVPTAFESVYTPYDYYHGLSFGDVVNYLIKEFGAQWVHVVPALGSFHGNEREQELEFANSVRESVRDFYTDCVLSDQPAKQAMAREMLGVICNPLTSTLWCGLGQRNITVAADGTVYPCYMFLNKRHQWKMADSINNLSEATVPKDIKESLLQASAVNDSRCQTCILREVCRGCPAGVYSEKNDFTGYDPANCAFRFGAVEGILNGWSTKLSRQKLQTVAA</sequence>
<reference evidence="9 10" key="1">
    <citation type="submission" date="2019-04" db="EMBL/GenBank/DDBJ databases">
        <title>Genome Announcement To Ensure Probiotic Safety of Bifidobacterium longum subsp infantis UBBI-01.</title>
        <authorList>
            <person name="Sulthana A."/>
            <person name="Lakshmi S.G."/>
            <person name="Madempudi R.S."/>
        </authorList>
    </citation>
    <scope>NUCLEOTIDE SEQUENCE [LARGE SCALE GENOMIC DNA]</scope>
    <source>
        <strain evidence="9 10">UBBI-01</strain>
    </source>
</reference>
<dbReference type="InterPro" id="IPR013785">
    <property type="entry name" value="Aldolase_TIM"/>
</dbReference>
<evidence type="ECO:0000256" key="1">
    <source>
        <dbReference type="ARBA" id="ARBA00001966"/>
    </source>
</evidence>
<dbReference type="InterPro" id="IPR023885">
    <property type="entry name" value="4Fe4S-binding_SPASM_dom"/>
</dbReference>
<keyword evidence="3" id="KW-0479">Metal-binding</keyword>
<dbReference type="SFLD" id="SFLDG01067">
    <property type="entry name" value="SPASM/twitch_domain_containing"/>
    <property type="match status" value="1"/>
</dbReference>
<comment type="similarity">
    <text evidence="6">Belongs to the radical SAM superfamily. Anaerobic sulfatase-maturating enzyme family.</text>
</comment>
<dbReference type="NCBIfam" id="TIGR04085">
    <property type="entry name" value="rSAM_more_4Fe4S"/>
    <property type="match status" value="1"/>
</dbReference>
<dbReference type="Pfam" id="PF13186">
    <property type="entry name" value="SPASM"/>
    <property type="match status" value="1"/>
</dbReference>
<proteinExistence type="inferred from homology"/>
<organism evidence="9 10">
    <name type="scientific">Bifidobacterium longum subsp. infantis</name>
    <dbReference type="NCBI Taxonomy" id="1682"/>
    <lineage>
        <taxon>Bacteria</taxon>
        <taxon>Bacillati</taxon>
        <taxon>Actinomycetota</taxon>
        <taxon>Actinomycetes</taxon>
        <taxon>Bifidobacteriales</taxon>
        <taxon>Bifidobacteriaceae</taxon>
        <taxon>Bifidobacterium</taxon>
    </lineage>
</organism>
<keyword evidence="4" id="KW-0408">Iron</keyword>
<dbReference type="InterPro" id="IPR007197">
    <property type="entry name" value="rSAM"/>
</dbReference>
<comment type="caution">
    <text evidence="9">The sequence shown here is derived from an EMBL/GenBank/DDBJ whole genome shotgun (WGS) entry which is preliminary data.</text>
</comment>
<accession>A0A4S5BEB1</accession>
<evidence type="ECO:0000259" key="7">
    <source>
        <dbReference type="Pfam" id="PF04055"/>
    </source>
</evidence>
<feature type="domain" description="Radical SAM core" evidence="7">
    <location>
        <begin position="56"/>
        <end position="211"/>
    </location>
</feature>
<name>A0A4S5BEB1_BIFLI</name>
<dbReference type="SFLD" id="SFLDG01384">
    <property type="entry name" value="thioether_bond_formation_requi"/>
    <property type="match status" value="1"/>
</dbReference>
<dbReference type="PANTHER" id="PTHR43273">
    <property type="entry name" value="ANAEROBIC SULFATASE-MATURATING ENZYME HOMOLOG ASLB-RELATED"/>
    <property type="match status" value="1"/>
</dbReference>
<dbReference type="SUPFAM" id="SSF102114">
    <property type="entry name" value="Radical SAM enzymes"/>
    <property type="match status" value="1"/>
</dbReference>
<dbReference type="Pfam" id="PF04055">
    <property type="entry name" value="Radical_SAM"/>
    <property type="match status" value="1"/>
</dbReference>
<evidence type="ECO:0000256" key="4">
    <source>
        <dbReference type="ARBA" id="ARBA00023004"/>
    </source>
</evidence>
<evidence type="ECO:0000259" key="8">
    <source>
        <dbReference type="Pfam" id="PF13186"/>
    </source>
</evidence>
<keyword evidence="2" id="KW-0949">S-adenosyl-L-methionine</keyword>
<evidence type="ECO:0000256" key="3">
    <source>
        <dbReference type="ARBA" id="ARBA00022723"/>
    </source>
</evidence>
<evidence type="ECO:0000313" key="9">
    <source>
        <dbReference type="EMBL" id="THJ29025.1"/>
    </source>
</evidence>
<dbReference type="Proteomes" id="UP000306697">
    <property type="component" value="Unassembled WGS sequence"/>
</dbReference>